<proteinExistence type="predicted"/>
<sequence>MGRRRQRAAISCKLLRLNERLLSHIISPLIASILM</sequence>
<reference evidence="1" key="1">
    <citation type="submission" date="2014-01" db="EMBL/GenBank/DDBJ databases">
        <authorList>
            <person name="Aslett M."/>
        </authorList>
    </citation>
    <scope>NUCLEOTIDE SEQUENCE</scope>
</reference>
<organism evidence="1 2">
    <name type="scientific">Trichuris trichiura</name>
    <name type="common">Whipworm</name>
    <name type="synonym">Trichocephalus trichiurus</name>
    <dbReference type="NCBI Taxonomy" id="36087"/>
    <lineage>
        <taxon>Eukaryota</taxon>
        <taxon>Metazoa</taxon>
        <taxon>Ecdysozoa</taxon>
        <taxon>Nematoda</taxon>
        <taxon>Enoplea</taxon>
        <taxon>Dorylaimia</taxon>
        <taxon>Trichinellida</taxon>
        <taxon>Trichuridae</taxon>
        <taxon>Trichuris</taxon>
    </lineage>
</organism>
<dbReference type="Proteomes" id="UP000030665">
    <property type="component" value="Unassembled WGS sequence"/>
</dbReference>
<accession>A0A077ZFP6</accession>
<reference evidence="1" key="2">
    <citation type="submission" date="2014-03" db="EMBL/GenBank/DDBJ databases">
        <title>The whipworm genome and dual-species transcriptomics of an intimate host-pathogen interaction.</title>
        <authorList>
            <person name="Foth B.J."/>
            <person name="Tsai I.J."/>
            <person name="Reid A.J."/>
            <person name="Bancroft A.J."/>
            <person name="Nichol S."/>
            <person name="Tracey A."/>
            <person name="Holroyd N."/>
            <person name="Cotton J.A."/>
            <person name="Stanley E.J."/>
            <person name="Zarowiecki M."/>
            <person name="Liu J.Z."/>
            <person name="Huckvale T."/>
            <person name="Cooper P.J."/>
            <person name="Grencis R.K."/>
            <person name="Berriman M."/>
        </authorList>
    </citation>
    <scope>NUCLEOTIDE SEQUENCE [LARGE SCALE GENOMIC DNA]</scope>
</reference>
<gene>
    <name evidence="1" type="ORF">TTRE_0000748601</name>
</gene>
<evidence type="ECO:0000313" key="1">
    <source>
        <dbReference type="EMBL" id="CDW59156.1"/>
    </source>
</evidence>
<keyword evidence="2" id="KW-1185">Reference proteome</keyword>
<protein>
    <submittedName>
        <fullName evidence="1">Uncharacterized protein</fullName>
    </submittedName>
</protein>
<dbReference type="EMBL" id="HG806504">
    <property type="protein sequence ID" value="CDW59156.1"/>
    <property type="molecule type" value="Genomic_DNA"/>
</dbReference>
<evidence type="ECO:0000313" key="2">
    <source>
        <dbReference type="Proteomes" id="UP000030665"/>
    </source>
</evidence>
<dbReference type="AlphaFoldDB" id="A0A077ZFP6"/>
<name>A0A077ZFP6_TRITR</name>